<dbReference type="Proteomes" id="UP000319383">
    <property type="component" value="Chromosome"/>
</dbReference>
<evidence type="ECO:0000313" key="3">
    <source>
        <dbReference type="Proteomes" id="UP000319383"/>
    </source>
</evidence>
<keyword evidence="3" id="KW-1185">Reference proteome</keyword>
<dbReference type="EMBL" id="CP036276">
    <property type="protein sequence ID" value="QDU42223.1"/>
    <property type="molecule type" value="Genomic_DNA"/>
</dbReference>
<reference evidence="2 3" key="1">
    <citation type="submission" date="2019-02" db="EMBL/GenBank/DDBJ databases">
        <title>Deep-cultivation of Planctomycetes and their phenomic and genomic characterization uncovers novel biology.</title>
        <authorList>
            <person name="Wiegand S."/>
            <person name="Jogler M."/>
            <person name="Boedeker C."/>
            <person name="Pinto D."/>
            <person name="Vollmers J."/>
            <person name="Rivas-Marin E."/>
            <person name="Kohn T."/>
            <person name="Peeters S.H."/>
            <person name="Heuer A."/>
            <person name="Rast P."/>
            <person name="Oberbeckmann S."/>
            <person name="Bunk B."/>
            <person name="Jeske O."/>
            <person name="Meyerdierks A."/>
            <person name="Storesund J.E."/>
            <person name="Kallscheuer N."/>
            <person name="Luecker S."/>
            <person name="Lage O.M."/>
            <person name="Pohl T."/>
            <person name="Merkel B.J."/>
            <person name="Hornburger P."/>
            <person name="Mueller R.-W."/>
            <person name="Bruemmer F."/>
            <person name="Labrenz M."/>
            <person name="Spormann A.M."/>
            <person name="Op den Camp H."/>
            <person name="Overmann J."/>
            <person name="Amann R."/>
            <person name="Jetten M.S.M."/>
            <person name="Mascher T."/>
            <person name="Medema M.H."/>
            <person name="Devos D.P."/>
            <person name="Kaster A.-K."/>
            <person name="Ovreas L."/>
            <person name="Rohde M."/>
            <person name="Galperin M.Y."/>
            <person name="Jogler C."/>
        </authorList>
    </citation>
    <scope>NUCLEOTIDE SEQUENCE [LARGE SCALE GENOMIC DNA]</scope>
    <source>
        <strain evidence="2 3">Mal52</strain>
    </source>
</reference>
<sequence>MNESTQPLVSPHFALGDTPQPPQVDAQPTQAEDAEMLRRIQACVDACEGISTQELEEGVVQDMQRVLREVAPIIAEWSREQQS</sequence>
<organism evidence="2 3">
    <name type="scientific">Symmachiella dynata</name>
    <dbReference type="NCBI Taxonomy" id="2527995"/>
    <lineage>
        <taxon>Bacteria</taxon>
        <taxon>Pseudomonadati</taxon>
        <taxon>Planctomycetota</taxon>
        <taxon>Planctomycetia</taxon>
        <taxon>Planctomycetales</taxon>
        <taxon>Planctomycetaceae</taxon>
        <taxon>Symmachiella</taxon>
    </lineage>
</organism>
<dbReference type="KEGG" id="sdyn:Mal52_06780"/>
<name>A0A517ZIC0_9PLAN</name>
<dbReference type="RefSeq" id="WP_145374297.1">
    <property type="nucleotide sequence ID" value="NZ_CP036276.1"/>
</dbReference>
<evidence type="ECO:0000256" key="1">
    <source>
        <dbReference type="SAM" id="MobiDB-lite"/>
    </source>
</evidence>
<dbReference type="AlphaFoldDB" id="A0A517ZIC0"/>
<evidence type="ECO:0000313" key="2">
    <source>
        <dbReference type="EMBL" id="QDU42223.1"/>
    </source>
</evidence>
<gene>
    <name evidence="2" type="ORF">Mal52_06780</name>
</gene>
<accession>A0A517ZIC0</accession>
<proteinExistence type="predicted"/>
<feature type="region of interest" description="Disordered" evidence="1">
    <location>
        <begin position="1"/>
        <end position="29"/>
    </location>
</feature>
<protein>
    <submittedName>
        <fullName evidence="2">Uncharacterized protein</fullName>
    </submittedName>
</protein>